<evidence type="ECO:0000256" key="4">
    <source>
        <dbReference type="ARBA" id="ARBA00022807"/>
    </source>
</evidence>
<evidence type="ECO:0000256" key="1">
    <source>
        <dbReference type="ARBA" id="ARBA00007074"/>
    </source>
</evidence>
<organism evidence="7 8">
    <name type="scientific">Mobiluncus porci</name>
    <dbReference type="NCBI Taxonomy" id="2652278"/>
    <lineage>
        <taxon>Bacteria</taxon>
        <taxon>Bacillati</taxon>
        <taxon>Actinomycetota</taxon>
        <taxon>Actinomycetes</taxon>
        <taxon>Actinomycetales</taxon>
        <taxon>Actinomycetaceae</taxon>
        <taxon>Mobiluncus</taxon>
    </lineage>
</organism>
<evidence type="ECO:0000259" key="6">
    <source>
        <dbReference type="PROSITE" id="PS51935"/>
    </source>
</evidence>
<dbReference type="RefSeq" id="WP_154544687.1">
    <property type="nucleotide sequence ID" value="NZ_VUMY01000008.1"/>
</dbReference>
<dbReference type="Proteomes" id="UP000442535">
    <property type="component" value="Unassembled WGS sequence"/>
</dbReference>
<feature type="chain" id="PRO_5029828911" description="NlpC/P60 domain-containing protein" evidence="5">
    <location>
        <begin position="34"/>
        <end position="601"/>
    </location>
</feature>
<evidence type="ECO:0000256" key="2">
    <source>
        <dbReference type="ARBA" id="ARBA00022670"/>
    </source>
</evidence>
<dbReference type="Pfam" id="PF01471">
    <property type="entry name" value="PG_binding_1"/>
    <property type="match status" value="1"/>
</dbReference>
<dbReference type="Gene3D" id="3.40.50.12090">
    <property type="match status" value="1"/>
</dbReference>
<dbReference type="AlphaFoldDB" id="A0A7K0K3X9"/>
<keyword evidence="5" id="KW-0732">Signal</keyword>
<name>A0A7K0K3X9_9ACTO</name>
<keyword evidence="2" id="KW-0645">Protease</keyword>
<evidence type="ECO:0000313" key="7">
    <source>
        <dbReference type="EMBL" id="MST49750.1"/>
    </source>
</evidence>
<dbReference type="GO" id="GO:0006508">
    <property type="term" value="P:proteolysis"/>
    <property type="evidence" value="ECO:0007669"/>
    <property type="project" value="UniProtKB-KW"/>
</dbReference>
<accession>A0A7K0K3X9</accession>
<dbReference type="InterPro" id="IPR002477">
    <property type="entry name" value="Peptidoglycan-bd-like"/>
</dbReference>
<dbReference type="SUPFAM" id="SSF47090">
    <property type="entry name" value="PGBD-like"/>
    <property type="match status" value="1"/>
</dbReference>
<dbReference type="EMBL" id="VUMY01000008">
    <property type="protein sequence ID" value="MST49750.1"/>
    <property type="molecule type" value="Genomic_DNA"/>
</dbReference>
<dbReference type="PANTHER" id="PTHR30032">
    <property type="entry name" value="N-ACETYLMURAMOYL-L-ALANINE AMIDASE-RELATED"/>
    <property type="match status" value="1"/>
</dbReference>
<dbReference type="InterPro" id="IPR038765">
    <property type="entry name" value="Papain-like_cys_pep_sf"/>
</dbReference>
<dbReference type="PROSITE" id="PS51935">
    <property type="entry name" value="NLPC_P60"/>
    <property type="match status" value="1"/>
</dbReference>
<dbReference type="PANTHER" id="PTHR30032:SF8">
    <property type="entry name" value="GERMINATION-SPECIFIC N-ACETYLMURAMOYL-L-ALANINE AMIDASE"/>
    <property type="match status" value="1"/>
</dbReference>
<gene>
    <name evidence="7" type="ORF">FYJ63_05805</name>
</gene>
<dbReference type="Gene3D" id="1.10.101.10">
    <property type="entry name" value="PGBD-like superfamily/PGBD"/>
    <property type="match status" value="1"/>
</dbReference>
<evidence type="ECO:0000313" key="8">
    <source>
        <dbReference type="Proteomes" id="UP000442535"/>
    </source>
</evidence>
<proteinExistence type="inferred from homology"/>
<feature type="signal peptide" evidence="5">
    <location>
        <begin position="1"/>
        <end position="33"/>
    </location>
</feature>
<dbReference type="Pfam" id="PF04122">
    <property type="entry name" value="CW_binding_2"/>
    <property type="match status" value="3"/>
</dbReference>
<dbReference type="Gene3D" id="3.90.1720.10">
    <property type="entry name" value="endopeptidase domain like (from Nostoc punctiforme)"/>
    <property type="match status" value="1"/>
</dbReference>
<evidence type="ECO:0000256" key="3">
    <source>
        <dbReference type="ARBA" id="ARBA00022801"/>
    </source>
</evidence>
<protein>
    <recommendedName>
        <fullName evidence="6">NlpC/P60 domain-containing protein</fullName>
    </recommendedName>
</protein>
<dbReference type="InterPro" id="IPR000064">
    <property type="entry name" value="NLP_P60_dom"/>
</dbReference>
<dbReference type="InterPro" id="IPR051922">
    <property type="entry name" value="Bact_Sporulation_Assoc"/>
</dbReference>
<keyword evidence="4" id="KW-0788">Thiol protease</keyword>
<dbReference type="GO" id="GO:0008234">
    <property type="term" value="F:cysteine-type peptidase activity"/>
    <property type="evidence" value="ECO:0007669"/>
    <property type="project" value="UniProtKB-KW"/>
</dbReference>
<comment type="similarity">
    <text evidence="1">Belongs to the peptidase C40 family.</text>
</comment>
<dbReference type="InterPro" id="IPR036366">
    <property type="entry name" value="PGBDSf"/>
</dbReference>
<comment type="caution">
    <text evidence="7">The sequence shown here is derived from an EMBL/GenBank/DDBJ whole genome shotgun (WGS) entry which is preliminary data.</text>
</comment>
<keyword evidence="8" id="KW-1185">Reference proteome</keyword>
<dbReference type="Pfam" id="PF00877">
    <property type="entry name" value="NLPC_P60"/>
    <property type="match status" value="1"/>
</dbReference>
<reference evidence="7 8" key="1">
    <citation type="submission" date="2019-08" db="EMBL/GenBank/DDBJ databases">
        <title>In-depth cultivation of the pig gut microbiome towards novel bacterial diversity and tailored functional studies.</title>
        <authorList>
            <person name="Wylensek D."/>
            <person name="Hitch T.C.A."/>
            <person name="Clavel T."/>
        </authorList>
    </citation>
    <scope>NUCLEOTIDE SEQUENCE [LARGE SCALE GENOMIC DNA]</scope>
    <source>
        <strain evidence="7 8">RF-GAM-744-WT-7</strain>
    </source>
</reference>
<dbReference type="InterPro" id="IPR007253">
    <property type="entry name" value="Cell_wall-bd_2"/>
</dbReference>
<evidence type="ECO:0000256" key="5">
    <source>
        <dbReference type="SAM" id="SignalP"/>
    </source>
</evidence>
<keyword evidence="3" id="KW-0378">Hydrolase</keyword>
<sequence length="601" mass="63990">MKVNTVRKFTATMIPALAATCALALVGPGTVWADTGDSGSNEASIQEQTEILAAGQFAKVQIQALPRVGGANRFETASLISKTVSEATGGNVIVTSGTNFPDGLVSGSVAGKIGAPILLTAQDSIPSETVAELKRLQPGKVIVAGGSGAVSDDVLDEISELVPDANVERIAGVDRYETAAKISQAFFPDQVSHVSLTTGADFPDAIVGSAGAAHGNTPLLLSSPSGLPESTKAELLRLKPQWILVIGSALSQNVLDEIKAILPQSQTAVFGGKNRYETALNVARFFWGNNFSEALIASGSNFPDALTGATLSEATGAPILLSRTNCNTRAIVDVFNAIPGRTLLGGPGAMPDAALSVVCPTYTIPPQYLQPVDHITPVQGTNVLTPGWNGVKVGIVQQKLGLGWRFQTMNSTTIRAVRNFQARAGLPVTGIVDEATWNALGTGYPWNVDTYQEQPRLGLEATREQRVETMIGYAYEQLGTRYVWGGAGPREQGFDCSGLVLQSLYAAGIDPQPINVLHHAEPLYRTSQQLYWHNGLMSVPFSQRQRGDLVFMGSGNTPYHVALYLGNNQILETWSVGARASVTNMWRWGRKLLPIVKRPFP</sequence>
<feature type="domain" description="NlpC/P60" evidence="6">
    <location>
        <begin position="464"/>
        <end position="600"/>
    </location>
</feature>
<dbReference type="InterPro" id="IPR036365">
    <property type="entry name" value="PGBD-like_sf"/>
</dbReference>
<dbReference type="SUPFAM" id="SSF54001">
    <property type="entry name" value="Cysteine proteinases"/>
    <property type="match status" value="1"/>
</dbReference>